<evidence type="ECO:0000313" key="5">
    <source>
        <dbReference type="Proteomes" id="UP000663929"/>
    </source>
</evidence>
<keyword evidence="3" id="KW-0812">Transmembrane</keyword>
<evidence type="ECO:0000256" key="2">
    <source>
        <dbReference type="SAM" id="MobiDB-lite"/>
    </source>
</evidence>
<name>A0A8A4TPI7_SULCO</name>
<evidence type="ECO:0000313" key="4">
    <source>
        <dbReference type="EMBL" id="QTD51460.1"/>
    </source>
</evidence>
<keyword evidence="1" id="KW-0175">Coiled coil</keyword>
<dbReference type="Pfam" id="PF13197">
    <property type="entry name" value="DUF4013"/>
    <property type="match status" value="1"/>
</dbReference>
<keyword evidence="3" id="KW-0472">Membrane</keyword>
<feature type="compositionally biased region" description="Basic and acidic residues" evidence="2">
    <location>
        <begin position="294"/>
        <end position="311"/>
    </location>
</feature>
<dbReference type="InterPro" id="IPR025098">
    <property type="entry name" value="DUF4013"/>
</dbReference>
<feature type="coiled-coil region" evidence="1">
    <location>
        <begin position="67"/>
        <end position="94"/>
    </location>
</feature>
<proteinExistence type="predicted"/>
<feature type="region of interest" description="Disordered" evidence="2">
    <location>
        <begin position="291"/>
        <end position="340"/>
    </location>
</feature>
<dbReference type="Proteomes" id="UP000663929">
    <property type="component" value="Chromosome"/>
</dbReference>
<dbReference type="KEGG" id="scor:J3U87_03235"/>
<protein>
    <submittedName>
        <fullName evidence="4">DUF4013 domain-containing protein</fullName>
    </submittedName>
</protein>
<feature type="transmembrane region" description="Helical" evidence="3">
    <location>
        <begin position="415"/>
        <end position="448"/>
    </location>
</feature>
<feature type="transmembrane region" description="Helical" evidence="3">
    <location>
        <begin position="538"/>
        <end position="558"/>
    </location>
</feature>
<reference evidence="4" key="1">
    <citation type="submission" date="2021-03" db="EMBL/GenBank/DDBJ databases">
        <title>Acanthopleuribacteraceae sp. M133.</title>
        <authorList>
            <person name="Wang G."/>
        </authorList>
    </citation>
    <scope>NUCLEOTIDE SEQUENCE</scope>
    <source>
        <strain evidence="4">M133</strain>
    </source>
</reference>
<feature type="transmembrane region" description="Helical" evidence="3">
    <location>
        <begin position="460"/>
        <end position="477"/>
    </location>
</feature>
<dbReference type="RefSeq" id="WP_237381588.1">
    <property type="nucleotide sequence ID" value="NZ_CP071793.1"/>
</dbReference>
<accession>A0A8A4TPI7</accession>
<dbReference type="EMBL" id="CP071793">
    <property type="protein sequence ID" value="QTD51460.1"/>
    <property type="molecule type" value="Genomic_DNA"/>
</dbReference>
<gene>
    <name evidence="4" type="ORF">J3U87_03235</name>
</gene>
<feature type="transmembrane region" description="Helical" evidence="3">
    <location>
        <begin position="510"/>
        <end position="532"/>
    </location>
</feature>
<sequence length="569" mass="62708">MSQDISHFFELLELDHGESNPTVIDRAIVAKQREWSRKANMGAPKARLKAKAHLDLIPEIKRVLLDANAREAAAKQARDRAEKAKREVARQARQDLDEWVRLIALDGCCSAEQLADLETRFSDRLPAGSVRAAMEAANIHLDTDSDGLDPTTQRAIVAQLGVIGQPNLYAFLGVSPDAPRQELARRARDREAEFRRQGKIDPVSSAGSALASLCVTLFREESGRRGYGAYFKEATLRPYIEKLEVIGKAGHVTTSQLRTLAETAETKGLDPEEARRGLTMHARKLGLTVTVDQVETKDVTRRRDGRSERSEPSTSPAEDLRSTASGHGPAAVRRGPVQPDPGRKADFLGALFLPLQQPKPVPKVATLMLVSCIPGFNVPLLLGWRHELMCNAFTGKKPVWPKSSPGRYLWRGLGLNLIACLYALVPLFGFAILAAAEIGSMFMGLVHWLQGTYQPSQGDGYNGLLLCLFGILPWMIYQSGKARALYRDSIWTILDVPANLHLIVSRPIPFIKLTLFIGLIWLGMAGIGIFFGQLGFPWLLFFPAFAAPLYFWASGYLMGQLAPAGSEHD</sequence>
<dbReference type="AlphaFoldDB" id="A0A8A4TPI7"/>
<evidence type="ECO:0000256" key="1">
    <source>
        <dbReference type="SAM" id="Coils"/>
    </source>
</evidence>
<keyword evidence="5" id="KW-1185">Reference proteome</keyword>
<organism evidence="4 5">
    <name type="scientific">Sulfidibacter corallicola</name>
    <dbReference type="NCBI Taxonomy" id="2818388"/>
    <lineage>
        <taxon>Bacteria</taxon>
        <taxon>Pseudomonadati</taxon>
        <taxon>Acidobacteriota</taxon>
        <taxon>Holophagae</taxon>
        <taxon>Acanthopleuribacterales</taxon>
        <taxon>Acanthopleuribacteraceae</taxon>
        <taxon>Sulfidibacter</taxon>
    </lineage>
</organism>
<keyword evidence="3" id="KW-1133">Transmembrane helix</keyword>
<feature type="transmembrane region" description="Helical" evidence="3">
    <location>
        <begin position="364"/>
        <end position="384"/>
    </location>
</feature>
<evidence type="ECO:0000256" key="3">
    <source>
        <dbReference type="SAM" id="Phobius"/>
    </source>
</evidence>